<name>I3E5R9_BACMT</name>
<sequence>MKKTMQQLVAWSFSYIKYEPKGMGEIFHGQTKGYLFAYDQLHICNIT</sequence>
<dbReference type="STRING" id="997296.PB1_02835"/>
<evidence type="ECO:0000313" key="1">
    <source>
        <dbReference type="EMBL" id="EIJ81840.1"/>
    </source>
</evidence>
<gene>
    <name evidence="1" type="ORF">PB1_02835</name>
</gene>
<accession>I3E5R9</accession>
<protein>
    <submittedName>
        <fullName evidence="1">Uncharacterized protein</fullName>
    </submittedName>
</protein>
<evidence type="ECO:0000313" key="2">
    <source>
        <dbReference type="Proteomes" id="UP000010523"/>
    </source>
</evidence>
<dbReference type="EMBL" id="AFEU01000001">
    <property type="protein sequence ID" value="EIJ81840.1"/>
    <property type="molecule type" value="Genomic_DNA"/>
</dbReference>
<comment type="caution">
    <text evidence="1">The sequence shown here is derived from an EMBL/GenBank/DDBJ whole genome shotgun (WGS) entry which is preliminary data.</text>
</comment>
<dbReference type="PATRIC" id="fig|997296.3.peg.629"/>
<dbReference type="AlphaFoldDB" id="I3E5R9"/>
<dbReference type="Proteomes" id="UP000010523">
    <property type="component" value="Unassembled WGS sequence"/>
</dbReference>
<keyword evidence="2" id="KW-1185">Reference proteome</keyword>
<reference evidence="1 2" key="1">
    <citation type="journal article" date="2012" name="Appl. Environ. Microbiol.">
        <title>Genome Sequence of Thermotolerant Bacillus methanolicus: Features and Regulation Related to Methylotrophy and Production of L-Lysine and L-Glutamate from Methanol.</title>
        <authorList>
            <person name="Heggeset T.M."/>
            <person name="Krog A."/>
            <person name="Balzer S."/>
            <person name="Wentzel A."/>
            <person name="Ellingsen T.E."/>
            <person name="Brautaset T."/>
        </authorList>
    </citation>
    <scope>NUCLEOTIDE SEQUENCE [LARGE SCALE GENOMIC DNA]</scope>
    <source>
        <strain evidence="1 2">PB1</strain>
    </source>
</reference>
<organism evidence="1 2">
    <name type="scientific">Bacillus methanolicus PB1</name>
    <dbReference type="NCBI Taxonomy" id="997296"/>
    <lineage>
        <taxon>Bacteria</taxon>
        <taxon>Bacillati</taxon>
        <taxon>Bacillota</taxon>
        <taxon>Bacilli</taxon>
        <taxon>Bacillales</taxon>
        <taxon>Bacillaceae</taxon>
        <taxon>Bacillus</taxon>
    </lineage>
</organism>
<proteinExistence type="predicted"/>